<dbReference type="Pfam" id="PF08646">
    <property type="entry name" value="Rep_fac-A_C"/>
    <property type="match status" value="1"/>
</dbReference>
<evidence type="ECO:0000256" key="7">
    <source>
        <dbReference type="ARBA" id="ARBA00023125"/>
    </source>
</evidence>
<dbReference type="Pfam" id="PF04057">
    <property type="entry name" value="Rep-A_N"/>
    <property type="match status" value="1"/>
</dbReference>
<evidence type="ECO:0000313" key="15">
    <source>
        <dbReference type="Proteomes" id="UP001162131"/>
    </source>
</evidence>
<dbReference type="GO" id="GO:0006260">
    <property type="term" value="P:DNA replication"/>
    <property type="evidence" value="ECO:0007669"/>
    <property type="project" value="UniProtKB-KW"/>
</dbReference>
<dbReference type="InterPro" id="IPR013955">
    <property type="entry name" value="Rep_factor-A_C"/>
</dbReference>
<protein>
    <recommendedName>
        <fullName evidence="9">Replication protein A subunit</fullName>
    </recommendedName>
</protein>
<feature type="domain" description="Replication protein A OB" evidence="13">
    <location>
        <begin position="273"/>
        <end position="368"/>
    </location>
</feature>
<keyword evidence="3 9" id="KW-0235">DNA replication</keyword>
<dbReference type="CDD" id="cd04474">
    <property type="entry name" value="RPA1_DBD_A"/>
    <property type="match status" value="1"/>
</dbReference>
<dbReference type="AlphaFoldDB" id="A0AAU9K2D4"/>
<keyword evidence="15" id="KW-1185">Reference proteome</keyword>
<keyword evidence="6 9" id="KW-0862">Zinc</keyword>
<evidence type="ECO:0000256" key="4">
    <source>
        <dbReference type="ARBA" id="ARBA00022723"/>
    </source>
</evidence>
<comment type="caution">
    <text evidence="14">The sequence shown here is derived from an EMBL/GenBank/DDBJ whole genome shotgun (WGS) entry which is preliminary data.</text>
</comment>
<evidence type="ECO:0000256" key="6">
    <source>
        <dbReference type="ARBA" id="ARBA00022833"/>
    </source>
</evidence>
<evidence type="ECO:0000256" key="1">
    <source>
        <dbReference type="ARBA" id="ARBA00004123"/>
    </source>
</evidence>
<evidence type="ECO:0000256" key="8">
    <source>
        <dbReference type="ARBA" id="ARBA00023242"/>
    </source>
</evidence>
<gene>
    <name evidence="14" type="ORF">BSTOLATCC_MIC53412</name>
</gene>
<dbReference type="InterPro" id="IPR047192">
    <property type="entry name" value="Euk_RPA1_DBD_C"/>
</dbReference>
<keyword evidence="4 9" id="KW-0479">Metal-binding</keyword>
<dbReference type="InterPro" id="IPR012340">
    <property type="entry name" value="NA-bd_OB-fold"/>
</dbReference>
<feature type="domain" description="Replication factor-A protein 1 N-terminal" evidence="11">
    <location>
        <begin position="4"/>
        <end position="96"/>
    </location>
</feature>
<keyword evidence="5 9" id="KW-0863">Zinc-finger</keyword>
<dbReference type="CDD" id="cd04475">
    <property type="entry name" value="RPA1_DBD_B"/>
    <property type="match status" value="1"/>
</dbReference>
<evidence type="ECO:0000256" key="9">
    <source>
        <dbReference type="RuleBase" id="RU364130"/>
    </source>
</evidence>
<dbReference type="FunFam" id="2.40.50.140:FF:000090">
    <property type="entry name" value="Replication protein A subunit"/>
    <property type="match status" value="1"/>
</dbReference>
<dbReference type="InterPro" id="IPR004591">
    <property type="entry name" value="Rfa1"/>
</dbReference>
<keyword evidence="7 9" id="KW-0238">DNA-binding</keyword>
<evidence type="ECO:0000256" key="2">
    <source>
        <dbReference type="ARBA" id="ARBA00005690"/>
    </source>
</evidence>
<evidence type="ECO:0000259" key="11">
    <source>
        <dbReference type="Pfam" id="PF04057"/>
    </source>
</evidence>
<dbReference type="SUPFAM" id="SSF50249">
    <property type="entry name" value="Nucleic acid-binding proteins"/>
    <property type="match status" value="4"/>
</dbReference>
<dbReference type="Gene3D" id="2.40.50.140">
    <property type="entry name" value="Nucleic acid-binding proteins"/>
    <property type="match status" value="4"/>
</dbReference>
<dbReference type="GO" id="GO:0008270">
    <property type="term" value="F:zinc ion binding"/>
    <property type="evidence" value="ECO:0007669"/>
    <property type="project" value="UniProtKB-KW"/>
</dbReference>
<dbReference type="GO" id="GO:0003677">
    <property type="term" value="F:DNA binding"/>
    <property type="evidence" value="ECO:0007669"/>
    <property type="project" value="UniProtKB-KW"/>
</dbReference>
<dbReference type="InterPro" id="IPR007199">
    <property type="entry name" value="Rep_factor-A_N"/>
</dbReference>
<dbReference type="CDD" id="cd04476">
    <property type="entry name" value="RPA1_DBD_C"/>
    <property type="match status" value="1"/>
</dbReference>
<dbReference type="NCBIfam" id="TIGR00617">
    <property type="entry name" value="rpa1"/>
    <property type="match status" value="1"/>
</dbReference>
<dbReference type="Pfam" id="PF01336">
    <property type="entry name" value="tRNA_anti-codon"/>
    <property type="match status" value="1"/>
</dbReference>
<dbReference type="Proteomes" id="UP001162131">
    <property type="component" value="Unassembled WGS sequence"/>
</dbReference>
<evidence type="ECO:0000259" key="12">
    <source>
        <dbReference type="Pfam" id="PF08646"/>
    </source>
</evidence>
<dbReference type="FunFam" id="2.40.50.140:FF:000041">
    <property type="entry name" value="Replication protein A subunit"/>
    <property type="match status" value="1"/>
</dbReference>
<dbReference type="GO" id="GO:0005634">
    <property type="term" value="C:nucleus"/>
    <property type="evidence" value="ECO:0007669"/>
    <property type="project" value="UniProtKB-SubCell"/>
</dbReference>
<evidence type="ECO:0000259" key="10">
    <source>
        <dbReference type="Pfam" id="PF01336"/>
    </source>
</evidence>
<evidence type="ECO:0000256" key="5">
    <source>
        <dbReference type="ARBA" id="ARBA00022771"/>
    </source>
</evidence>
<reference evidence="14" key="1">
    <citation type="submission" date="2021-09" db="EMBL/GenBank/DDBJ databases">
        <authorList>
            <consortium name="AG Swart"/>
            <person name="Singh M."/>
            <person name="Singh A."/>
            <person name="Seah K."/>
            <person name="Emmerich C."/>
        </authorList>
    </citation>
    <scope>NUCLEOTIDE SEQUENCE</scope>
    <source>
        <strain evidence="14">ATCC30299</strain>
    </source>
</reference>
<comment type="subcellular location">
    <subcellularLocation>
        <location evidence="1 9">Nucleus</location>
    </subcellularLocation>
</comment>
<feature type="domain" description="Replication factor A C-terminal" evidence="12">
    <location>
        <begin position="438"/>
        <end position="579"/>
    </location>
</feature>
<dbReference type="InterPro" id="IPR031657">
    <property type="entry name" value="REPA_OB_2"/>
</dbReference>
<dbReference type="GO" id="GO:0006310">
    <property type="term" value="P:DNA recombination"/>
    <property type="evidence" value="ECO:0007669"/>
    <property type="project" value="InterPro"/>
</dbReference>
<dbReference type="PANTHER" id="PTHR47165">
    <property type="entry name" value="OS03G0429900 PROTEIN"/>
    <property type="match status" value="1"/>
</dbReference>
<proteinExistence type="inferred from homology"/>
<dbReference type="GO" id="GO:0006281">
    <property type="term" value="P:DNA repair"/>
    <property type="evidence" value="ECO:0007669"/>
    <property type="project" value="InterPro"/>
</dbReference>
<comment type="similarity">
    <text evidence="2 9">Belongs to the replication factor A protein 1 family.</text>
</comment>
<dbReference type="EMBL" id="CAJZBQ010000053">
    <property type="protein sequence ID" value="CAG9331340.1"/>
    <property type="molecule type" value="Genomic_DNA"/>
</dbReference>
<dbReference type="PANTHER" id="PTHR47165:SF4">
    <property type="entry name" value="OS03G0429900 PROTEIN"/>
    <property type="match status" value="1"/>
</dbReference>
<evidence type="ECO:0000256" key="3">
    <source>
        <dbReference type="ARBA" id="ARBA00022705"/>
    </source>
</evidence>
<dbReference type="Pfam" id="PF16900">
    <property type="entry name" value="REPA_OB_2"/>
    <property type="match status" value="1"/>
</dbReference>
<sequence length="597" mass="68200">MSLHPNAIRNLHNTQHLPDYQPIVQVLDMKSLNNQKYQIVISDGEFYQQALFVGQCNDIIKSGIIHIYDLIKINDYVVNILNNTKILFITEIEHVSSYDSQIADPIRYNDIRTNPKPVLEETQEIPEAPVPDQKIAQIPEKLIPEQTKDLYAPIKSLTPLSTSWIIKARVSQKTDIKTWHNARGEGKVFSITLIDSYLDEIQAVFFNAAADKFYDVFKEGKVYTFSDGNVRSAKRKFHSVENDYQLNFDTNAVIAEVPDDGNIGFLKFNFIPIDQLSKLEIGTILDVCGIITEIGSLSDIMSRKGENLKKRSVRITDHTYFSIEITLWNDLATLQDFDSISIDSKPILAGKSLRLTDFNGLSLTCEKSISSIYINPKDYKELDFIKRWKNSSTENRLQLTPLTHRTISKTQQEFKTLREIKEIWEGLMISSDQTISYTIIGYISYIRSDNFSSLTYPSCKNSSSCKKKVLMESDGLFRCEKCKESFPNCTYRYLLSMVFNDSTENINVTGFDEVGNSLFGMTAGQLYEVSKEQEKFDGVISGVFRKERIGTLRVSNNDSGNGPRTRYVLMKLEPMNFQRGSILFLDEINYIMGQISL</sequence>
<accession>A0AAU9K2D4</accession>
<evidence type="ECO:0000259" key="13">
    <source>
        <dbReference type="Pfam" id="PF16900"/>
    </source>
</evidence>
<dbReference type="InterPro" id="IPR004365">
    <property type="entry name" value="NA-bd_OB_tRNA"/>
</dbReference>
<feature type="domain" description="OB" evidence="10">
    <location>
        <begin position="165"/>
        <end position="246"/>
    </location>
</feature>
<organism evidence="14 15">
    <name type="scientific">Blepharisma stoltei</name>
    <dbReference type="NCBI Taxonomy" id="1481888"/>
    <lineage>
        <taxon>Eukaryota</taxon>
        <taxon>Sar</taxon>
        <taxon>Alveolata</taxon>
        <taxon>Ciliophora</taxon>
        <taxon>Postciliodesmatophora</taxon>
        <taxon>Heterotrichea</taxon>
        <taxon>Heterotrichida</taxon>
        <taxon>Blepharismidae</taxon>
        <taxon>Blepharisma</taxon>
    </lineage>
</organism>
<name>A0AAU9K2D4_9CILI</name>
<evidence type="ECO:0000313" key="14">
    <source>
        <dbReference type="EMBL" id="CAG9331340.1"/>
    </source>
</evidence>
<keyword evidence="8 9" id="KW-0539">Nucleus</keyword>